<sequence>MLTSTQADEQAQHLYRRLGYRDCGALLFPGEPIELVLRKELRPST</sequence>
<reference evidence="1 2" key="1">
    <citation type="submission" date="2020-04" db="EMBL/GenBank/DDBJ databases">
        <title>MicrobeNet Type strains.</title>
        <authorList>
            <person name="Nicholson A.C."/>
        </authorList>
    </citation>
    <scope>NUCLEOTIDE SEQUENCE [LARGE SCALE GENOMIC DNA]</scope>
    <source>
        <strain evidence="1 2">ATCC BAA-788</strain>
    </source>
</reference>
<dbReference type="AlphaFoldDB" id="A0A7X6QXS4"/>
<gene>
    <name evidence="1" type="ORF">HGA03_00980</name>
</gene>
<evidence type="ECO:0008006" key="3">
    <source>
        <dbReference type="Google" id="ProtNLM"/>
    </source>
</evidence>
<proteinExistence type="predicted"/>
<keyword evidence="2" id="KW-1185">Reference proteome</keyword>
<organism evidence="1 2">
    <name type="scientific">Cellulomonas denverensis</name>
    <dbReference type="NCBI Taxonomy" id="264297"/>
    <lineage>
        <taxon>Bacteria</taxon>
        <taxon>Bacillati</taxon>
        <taxon>Actinomycetota</taxon>
        <taxon>Actinomycetes</taxon>
        <taxon>Micrococcales</taxon>
        <taxon>Cellulomonadaceae</taxon>
        <taxon>Cellulomonas</taxon>
    </lineage>
</organism>
<dbReference type="EMBL" id="JAAXOX010000001">
    <property type="protein sequence ID" value="NKY21236.1"/>
    <property type="molecule type" value="Genomic_DNA"/>
</dbReference>
<comment type="caution">
    <text evidence="1">The sequence shown here is derived from an EMBL/GenBank/DDBJ whole genome shotgun (WGS) entry which is preliminary data.</text>
</comment>
<evidence type="ECO:0000313" key="2">
    <source>
        <dbReference type="Proteomes" id="UP000581206"/>
    </source>
</evidence>
<name>A0A7X6QXS4_9CELL</name>
<accession>A0A7X6QXS4</accession>
<dbReference type="RefSeq" id="WP_168628352.1">
    <property type="nucleotide sequence ID" value="NZ_BONL01000003.1"/>
</dbReference>
<protein>
    <recommendedName>
        <fullName evidence="3">N-acetyltransferase domain-containing protein</fullName>
    </recommendedName>
</protein>
<evidence type="ECO:0000313" key="1">
    <source>
        <dbReference type="EMBL" id="NKY21236.1"/>
    </source>
</evidence>
<dbReference type="Proteomes" id="UP000581206">
    <property type="component" value="Unassembled WGS sequence"/>
</dbReference>